<dbReference type="Gene3D" id="3.10.180.10">
    <property type="entry name" value="2,3-Dihydroxybiphenyl 1,2-Dioxygenase, domain 1"/>
    <property type="match status" value="1"/>
</dbReference>
<dbReference type="AlphaFoldDB" id="A0A071M5M6"/>
<dbReference type="EMBL" id="JJOA01000033">
    <property type="protein sequence ID" value="KEA56093.1"/>
    <property type="molecule type" value="Genomic_DNA"/>
</dbReference>
<proteinExistence type="predicted"/>
<evidence type="ECO:0000259" key="1">
    <source>
        <dbReference type="Pfam" id="PF00903"/>
    </source>
</evidence>
<reference evidence="2" key="1">
    <citation type="submission" date="2014-04" db="EMBL/GenBank/DDBJ databases">
        <title>In planta biocontrol of soil-borne Fusarium wilt of banana through a plant endophytic bacterium, Burkholderia cenocepacia 869T2.</title>
        <authorList>
            <person name="Ho Y.-N."/>
            <person name="Chiang H.-M."/>
            <person name="Chao C.-P."/>
            <person name="Su C.-C."/>
            <person name="Hsu H.-F."/>
            <person name="Guo C.-T."/>
            <person name="Hsieh J.-L."/>
            <person name="Huang C.-C."/>
        </authorList>
    </citation>
    <scope>NUCLEOTIDE SEQUENCE [LARGE SCALE GENOMIC DNA]</scope>
    <source>
        <strain evidence="2">869T2</strain>
    </source>
</reference>
<dbReference type="CDD" id="cd06588">
    <property type="entry name" value="PhnB_like"/>
    <property type="match status" value="1"/>
</dbReference>
<feature type="domain" description="Glyoxalase/fosfomycin resistance/dioxygenase" evidence="1">
    <location>
        <begin position="8"/>
        <end position="133"/>
    </location>
</feature>
<organism evidence="2">
    <name type="scientific">Burkholderia cenocepacia</name>
    <dbReference type="NCBI Taxonomy" id="95486"/>
    <lineage>
        <taxon>Bacteria</taxon>
        <taxon>Pseudomonadati</taxon>
        <taxon>Pseudomonadota</taxon>
        <taxon>Betaproteobacteria</taxon>
        <taxon>Burkholderiales</taxon>
        <taxon>Burkholderiaceae</taxon>
        <taxon>Burkholderia</taxon>
        <taxon>Burkholderia cepacia complex</taxon>
    </lineage>
</organism>
<protein>
    <recommendedName>
        <fullName evidence="1">Glyoxalase/fosfomycin resistance/dioxygenase domain-containing protein</fullName>
    </recommendedName>
</protein>
<evidence type="ECO:0000313" key="2">
    <source>
        <dbReference type="EMBL" id="KEA56093.1"/>
    </source>
</evidence>
<dbReference type="InterPro" id="IPR028973">
    <property type="entry name" value="PhnB-like"/>
</dbReference>
<dbReference type="InterPro" id="IPR029068">
    <property type="entry name" value="Glyas_Bleomycin-R_OHBP_Dase"/>
</dbReference>
<gene>
    <name evidence="2" type="ORF">DT99_28775</name>
</gene>
<comment type="caution">
    <text evidence="2">The sequence shown here is derived from an EMBL/GenBank/DDBJ whole genome shotgun (WGS) entry which is preliminary data.</text>
</comment>
<dbReference type="InterPro" id="IPR004360">
    <property type="entry name" value="Glyas_Fos-R_dOase_dom"/>
</dbReference>
<name>A0A071M5M6_9BURK</name>
<accession>A0A071M5M6</accession>
<dbReference type="PANTHER" id="PTHR33990">
    <property type="entry name" value="PROTEIN YJDN-RELATED"/>
    <property type="match status" value="1"/>
</dbReference>
<dbReference type="SUPFAM" id="SSF54593">
    <property type="entry name" value="Glyoxalase/Bleomycin resistance protein/Dihydroxybiphenyl dioxygenase"/>
    <property type="match status" value="1"/>
</dbReference>
<dbReference type="OrthoDB" id="9795306at2"/>
<dbReference type="PANTHER" id="PTHR33990:SF1">
    <property type="entry name" value="PROTEIN YJDN"/>
    <property type="match status" value="1"/>
</dbReference>
<dbReference type="Pfam" id="PF00903">
    <property type="entry name" value="Glyoxalase"/>
    <property type="match status" value="1"/>
</dbReference>
<sequence length="151" mass="16497">MQVQPYLTFYGRADEALQFYEKALGAKTMFKMHFKDGPPNPDHPMSPEMADKVMHASFTIGDSMIMCSDGDCSQPAGAAHAGYSLSLNPATVDEGQKLFNALADGGEVTMPFGKTFWALGFGMAKDRFGVHWMVNVEDLSQREALAKHAQG</sequence>